<gene>
    <name evidence="1" type="ORF">O6H91_01G002100</name>
</gene>
<comment type="caution">
    <text evidence="1">The sequence shown here is derived from an EMBL/GenBank/DDBJ whole genome shotgun (WGS) entry which is preliminary data.</text>
</comment>
<organism evidence="1 2">
    <name type="scientific">Diphasiastrum complanatum</name>
    <name type="common">Issler's clubmoss</name>
    <name type="synonym">Lycopodium complanatum</name>
    <dbReference type="NCBI Taxonomy" id="34168"/>
    <lineage>
        <taxon>Eukaryota</taxon>
        <taxon>Viridiplantae</taxon>
        <taxon>Streptophyta</taxon>
        <taxon>Embryophyta</taxon>
        <taxon>Tracheophyta</taxon>
        <taxon>Lycopodiopsida</taxon>
        <taxon>Lycopodiales</taxon>
        <taxon>Lycopodiaceae</taxon>
        <taxon>Lycopodioideae</taxon>
        <taxon>Diphasiastrum</taxon>
    </lineage>
</organism>
<sequence>MSTNPKTMRKVMNIIRQRPASVARCGNAGPPLRLRKRMREMSSSSGHNILQAKDYNACSCVKFSSNKTKKLVTILVGPEKRSFKIQPHFLDHRVVQGLLEKSLSQSEIEYDFEEKENEHRALMSREVSFPQEIIHLDCDAILVEHILWLLKKDDPSLRQLNLDELIEFYT</sequence>
<dbReference type="EMBL" id="CM055092">
    <property type="protein sequence ID" value="KAJ7567684.1"/>
    <property type="molecule type" value="Genomic_DNA"/>
</dbReference>
<evidence type="ECO:0000313" key="2">
    <source>
        <dbReference type="Proteomes" id="UP001162992"/>
    </source>
</evidence>
<name>A0ACC2EMF7_DIPCM</name>
<evidence type="ECO:0000313" key="1">
    <source>
        <dbReference type="EMBL" id="KAJ7567684.1"/>
    </source>
</evidence>
<dbReference type="Proteomes" id="UP001162992">
    <property type="component" value="Chromosome 1"/>
</dbReference>
<proteinExistence type="predicted"/>
<keyword evidence="2" id="KW-1185">Reference proteome</keyword>
<reference evidence="2" key="1">
    <citation type="journal article" date="2024" name="Proc. Natl. Acad. Sci. U.S.A.">
        <title>Extraordinary preservation of gene collinearity over three hundred million years revealed in homosporous lycophytes.</title>
        <authorList>
            <person name="Li C."/>
            <person name="Wickell D."/>
            <person name="Kuo L.Y."/>
            <person name="Chen X."/>
            <person name="Nie B."/>
            <person name="Liao X."/>
            <person name="Peng D."/>
            <person name="Ji J."/>
            <person name="Jenkins J."/>
            <person name="Williams M."/>
            <person name="Shu S."/>
            <person name="Plott C."/>
            <person name="Barry K."/>
            <person name="Rajasekar S."/>
            <person name="Grimwood J."/>
            <person name="Han X."/>
            <person name="Sun S."/>
            <person name="Hou Z."/>
            <person name="He W."/>
            <person name="Dai G."/>
            <person name="Sun C."/>
            <person name="Schmutz J."/>
            <person name="Leebens-Mack J.H."/>
            <person name="Li F.W."/>
            <person name="Wang L."/>
        </authorList>
    </citation>
    <scope>NUCLEOTIDE SEQUENCE [LARGE SCALE GENOMIC DNA]</scope>
    <source>
        <strain evidence="2">cv. PW_Plant_1</strain>
    </source>
</reference>
<accession>A0ACC2EMF7</accession>
<protein>
    <submittedName>
        <fullName evidence="1">Uncharacterized protein</fullName>
    </submittedName>
</protein>